<comment type="subcellular location">
    <subcellularLocation>
        <location evidence="1">Cell membrane</location>
        <topology evidence="1">Multi-pass membrane protein</topology>
    </subcellularLocation>
</comment>
<evidence type="ECO:0000256" key="6">
    <source>
        <dbReference type="ARBA" id="ARBA00023136"/>
    </source>
</evidence>
<proteinExistence type="inferred from homology"/>
<sequence>MKENDDHDNDTRVNLDNSNISRWRHFKPFFIFLFVHLITNVQFLRLSTKWHHVMEQVAKSKLDEYVDPYVKFKCNLATILLLTFSFLEHLLSVMCPFLKLKRKCCLDLPDILKILAVNQYPWIFTVVPYSHGAFIIVEILTLIITMIWTYSHVLIICISLFLASILEQLNKKITSRENRFLPASYWRTIREDYNRAIRLVRFFDDSINGIAFVTFGCSLFFVCGRLYEVLGKSVVYENSYEYKCLKEENWYGYEDFIYNLISTLFVIIRAFLVSLLAAKIHSASLVVAPSLYNVPQSSFSTEIQRFLNQIHGTTVALTGLNFFYVTKESILSMIGTVVTYELVLLQFRRDDENK</sequence>
<accession>A0AAU9ULG3</accession>
<evidence type="ECO:0000313" key="9">
    <source>
        <dbReference type="EMBL" id="CAH2099539.1"/>
    </source>
</evidence>
<evidence type="ECO:0000256" key="4">
    <source>
        <dbReference type="ARBA" id="ARBA00022692"/>
    </source>
</evidence>
<dbReference type="EMBL" id="CAKOGL010000022">
    <property type="protein sequence ID" value="CAH2099539.1"/>
    <property type="molecule type" value="Genomic_DNA"/>
</dbReference>
<feature type="transmembrane region" description="Helical" evidence="8">
    <location>
        <begin position="256"/>
        <end position="278"/>
    </location>
</feature>
<organism evidence="9 10">
    <name type="scientific">Euphydryas editha</name>
    <name type="common">Edith's checkerspot</name>
    <dbReference type="NCBI Taxonomy" id="104508"/>
    <lineage>
        <taxon>Eukaryota</taxon>
        <taxon>Metazoa</taxon>
        <taxon>Ecdysozoa</taxon>
        <taxon>Arthropoda</taxon>
        <taxon>Hexapoda</taxon>
        <taxon>Insecta</taxon>
        <taxon>Pterygota</taxon>
        <taxon>Neoptera</taxon>
        <taxon>Endopterygota</taxon>
        <taxon>Lepidoptera</taxon>
        <taxon>Glossata</taxon>
        <taxon>Ditrysia</taxon>
        <taxon>Papilionoidea</taxon>
        <taxon>Nymphalidae</taxon>
        <taxon>Nymphalinae</taxon>
        <taxon>Euphydryas</taxon>
    </lineage>
</organism>
<feature type="transmembrane region" description="Helical" evidence="8">
    <location>
        <begin position="207"/>
        <end position="227"/>
    </location>
</feature>
<dbReference type="Pfam" id="PF06151">
    <property type="entry name" value="Trehalose_recp"/>
    <property type="match status" value="1"/>
</dbReference>
<evidence type="ECO:0008006" key="11">
    <source>
        <dbReference type="Google" id="ProtNLM"/>
    </source>
</evidence>
<evidence type="ECO:0000256" key="8">
    <source>
        <dbReference type="SAM" id="Phobius"/>
    </source>
</evidence>
<reference evidence="9" key="1">
    <citation type="submission" date="2022-03" db="EMBL/GenBank/DDBJ databases">
        <authorList>
            <person name="Tunstrom K."/>
        </authorList>
    </citation>
    <scope>NUCLEOTIDE SEQUENCE</scope>
</reference>
<dbReference type="PANTHER" id="PTHR21421">
    <property type="entry name" value="GUSTATORY RECEPTOR"/>
    <property type="match status" value="1"/>
</dbReference>
<dbReference type="Proteomes" id="UP001153954">
    <property type="component" value="Unassembled WGS sequence"/>
</dbReference>
<gene>
    <name evidence="9" type="ORF">EEDITHA_LOCUS14499</name>
</gene>
<evidence type="ECO:0000256" key="1">
    <source>
        <dbReference type="ARBA" id="ARBA00004651"/>
    </source>
</evidence>
<keyword evidence="5 8" id="KW-1133">Transmembrane helix</keyword>
<evidence type="ECO:0000256" key="5">
    <source>
        <dbReference type="ARBA" id="ARBA00022989"/>
    </source>
</evidence>
<dbReference type="PANTHER" id="PTHR21421:SF29">
    <property type="entry name" value="GUSTATORY RECEPTOR 5A FOR TREHALOSE-RELATED"/>
    <property type="match status" value="1"/>
</dbReference>
<dbReference type="GO" id="GO:0008527">
    <property type="term" value="F:taste receptor activity"/>
    <property type="evidence" value="ECO:0007669"/>
    <property type="project" value="InterPro"/>
</dbReference>
<comment type="similarity">
    <text evidence="2">Belongs to the insect chemoreceptor superfamily. Gustatory receptor (GR) family. Gr5a subfamily.</text>
</comment>
<dbReference type="AlphaFoldDB" id="A0AAU9ULG3"/>
<dbReference type="GO" id="GO:0005886">
    <property type="term" value="C:plasma membrane"/>
    <property type="evidence" value="ECO:0007669"/>
    <property type="project" value="UniProtKB-SubCell"/>
</dbReference>
<name>A0AAU9ULG3_EUPED</name>
<keyword evidence="3" id="KW-1003">Cell membrane</keyword>
<feature type="transmembrane region" description="Helical" evidence="8">
    <location>
        <begin position="29"/>
        <end position="46"/>
    </location>
</feature>
<keyword evidence="6 8" id="KW-0472">Membrane</keyword>
<keyword evidence="4 8" id="KW-0812">Transmembrane</keyword>
<dbReference type="GO" id="GO:0050916">
    <property type="term" value="P:sensory perception of sweet taste"/>
    <property type="evidence" value="ECO:0007669"/>
    <property type="project" value="UniProtKB-ARBA"/>
</dbReference>
<feature type="transmembrane region" description="Helical" evidence="8">
    <location>
        <begin position="76"/>
        <end position="98"/>
    </location>
</feature>
<evidence type="ECO:0000256" key="7">
    <source>
        <dbReference type="ARBA" id="ARBA00023170"/>
    </source>
</evidence>
<evidence type="ECO:0000256" key="3">
    <source>
        <dbReference type="ARBA" id="ARBA00022475"/>
    </source>
</evidence>
<dbReference type="InterPro" id="IPR009318">
    <property type="entry name" value="Gustatory_rcpt"/>
</dbReference>
<keyword evidence="7" id="KW-0675">Receptor</keyword>
<evidence type="ECO:0000256" key="2">
    <source>
        <dbReference type="ARBA" id="ARBA00005327"/>
    </source>
</evidence>
<feature type="transmembrane region" description="Helical" evidence="8">
    <location>
        <begin position="119"/>
        <end position="144"/>
    </location>
</feature>
<comment type="caution">
    <text evidence="9">The sequence shown here is derived from an EMBL/GenBank/DDBJ whole genome shotgun (WGS) entry which is preliminary data.</text>
</comment>
<feature type="transmembrane region" description="Helical" evidence="8">
    <location>
        <begin position="150"/>
        <end position="169"/>
    </location>
</feature>
<protein>
    <recommendedName>
        <fullName evidence="11">Gustatory receptor</fullName>
    </recommendedName>
</protein>
<keyword evidence="10" id="KW-1185">Reference proteome</keyword>
<evidence type="ECO:0000313" key="10">
    <source>
        <dbReference type="Proteomes" id="UP001153954"/>
    </source>
</evidence>